<gene>
    <name evidence="1" type="ORF">SPIL2461_LOCUS15423</name>
</gene>
<accession>A0A812UQ10</accession>
<sequence>MARGFRKKGVDARAWNWPCTEWCNIEKAWSPTSIVHVKFICLCAVVGWPRAAHVFDPVDTFDVLSNITEVDALLVQTSLCKQDLERQPTLLPILASGQLEVHWLPHHHLNKHDLRVDPAAGVRRVGVHTIHVDRELQQEVERALASHFSASGIGEEPEFVHLDPNMLFQFNEGRLTTPQHTDMVYQQLSTLQIGFAKQSGCVSEWFFCSRWKTGQRLVNMMSVGMPAVVWSDAQGYLDVVEGLWPNGDGGPQAEVYPPELIITSDSDVHVALKALLNNASLRAEASEKGLRLAARFHLDRIVDHLDDILLAIEARKAAQ</sequence>
<keyword evidence="2" id="KW-1185">Reference proteome</keyword>
<evidence type="ECO:0000313" key="2">
    <source>
        <dbReference type="Proteomes" id="UP000649617"/>
    </source>
</evidence>
<dbReference type="AlphaFoldDB" id="A0A812UQ10"/>
<dbReference type="OrthoDB" id="445269at2759"/>
<evidence type="ECO:0000313" key="1">
    <source>
        <dbReference type="EMBL" id="CAE7572557.1"/>
    </source>
</evidence>
<comment type="caution">
    <text evidence="1">The sequence shown here is derived from an EMBL/GenBank/DDBJ whole genome shotgun (WGS) entry which is preliminary data.</text>
</comment>
<reference evidence="1" key="1">
    <citation type="submission" date="2021-02" db="EMBL/GenBank/DDBJ databases">
        <authorList>
            <person name="Dougan E. K."/>
            <person name="Rhodes N."/>
            <person name="Thang M."/>
            <person name="Chan C."/>
        </authorList>
    </citation>
    <scope>NUCLEOTIDE SEQUENCE</scope>
</reference>
<dbReference type="Proteomes" id="UP000649617">
    <property type="component" value="Unassembled WGS sequence"/>
</dbReference>
<dbReference type="EMBL" id="CAJNIZ010037668">
    <property type="protein sequence ID" value="CAE7572557.1"/>
    <property type="molecule type" value="Genomic_DNA"/>
</dbReference>
<proteinExistence type="predicted"/>
<organism evidence="1 2">
    <name type="scientific">Symbiodinium pilosum</name>
    <name type="common">Dinoflagellate</name>
    <dbReference type="NCBI Taxonomy" id="2952"/>
    <lineage>
        <taxon>Eukaryota</taxon>
        <taxon>Sar</taxon>
        <taxon>Alveolata</taxon>
        <taxon>Dinophyceae</taxon>
        <taxon>Suessiales</taxon>
        <taxon>Symbiodiniaceae</taxon>
        <taxon>Symbiodinium</taxon>
    </lineage>
</organism>
<evidence type="ECO:0008006" key="3">
    <source>
        <dbReference type="Google" id="ProtNLM"/>
    </source>
</evidence>
<protein>
    <recommendedName>
        <fullName evidence="3">Glycosyl transferase CAP10 domain-containing protein</fullName>
    </recommendedName>
</protein>
<name>A0A812UQ10_SYMPI</name>